<accession>H5TWV2</accession>
<protein>
    <submittedName>
        <fullName evidence="2">Uncharacterized protein</fullName>
    </submittedName>
</protein>
<feature type="region of interest" description="Disordered" evidence="1">
    <location>
        <begin position="1"/>
        <end position="49"/>
    </location>
</feature>
<dbReference type="Proteomes" id="UP000005845">
    <property type="component" value="Unassembled WGS sequence"/>
</dbReference>
<comment type="caution">
    <text evidence="2">The sequence shown here is derived from an EMBL/GenBank/DDBJ whole genome shotgun (WGS) entry which is preliminary data.</text>
</comment>
<evidence type="ECO:0000256" key="1">
    <source>
        <dbReference type="SAM" id="MobiDB-lite"/>
    </source>
</evidence>
<organism evidence="2 3">
    <name type="scientific">Gordonia sputi NBRC 100414</name>
    <dbReference type="NCBI Taxonomy" id="1089453"/>
    <lineage>
        <taxon>Bacteria</taxon>
        <taxon>Bacillati</taxon>
        <taxon>Actinomycetota</taxon>
        <taxon>Actinomycetes</taxon>
        <taxon>Mycobacteriales</taxon>
        <taxon>Gordoniaceae</taxon>
        <taxon>Gordonia</taxon>
    </lineage>
</organism>
<reference evidence="2 3" key="1">
    <citation type="submission" date="2012-02" db="EMBL/GenBank/DDBJ databases">
        <title>Whole genome shotgun sequence of Gordonia sputi NBRC 100414.</title>
        <authorList>
            <person name="Yoshida I."/>
            <person name="Hosoyama A."/>
            <person name="Tsuchikane K."/>
            <person name="Katsumata H."/>
            <person name="Yamazaki S."/>
            <person name="Fujita N."/>
        </authorList>
    </citation>
    <scope>NUCLEOTIDE SEQUENCE [LARGE SCALE GENOMIC DNA]</scope>
    <source>
        <strain evidence="2 3">NBRC 100414</strain>
    </source>
</reference>
<evidence type="ECO:0000313" key="3">
    <source>
        <dbReference type="Proteomes" id="UP000005845"/>
    </source>
</evidence>
<feature type="compositionally biased region" description="Basic and acidic residues" evidence="1">
    <location>
        <begin position="9"/>
        <end position="37"/>
    </location>
</feature>
<dbReference type="AlphaFoldDB" id="H5TWV2"/>
<sequence length="114" mass="12588">MLNGRRTHARETKVRTRISDSDVHTEREVEQTARDAVAESDGLAADAGLGVPRPERIRYAIFTSTPPDQNWSTDTFNDCLVRLVRTAKSARPSTTACRTVRIGARAAFLPVPPL</sequence>
<keyword evidence="3" id="KW-1185">Reference proteome</keyword>
<evidence type="ECO:0000313" key="2">
    <source>
        <dbReference type="EMBL" id="GAB37960.1"/>
    </source>
</evidence>
<proteinExistence type="predicted"/>
<dbReference type="EMBL" id="BAFC01000024">
    <property type="protein sequence ID" value="GAB37960.1"/>
    <property type="molecule type" value="Genomic_DNA"/>
</dbReference>
<name>H5TWV2_9ACTN</name>
<gene>
    <name evidence="2" type="ORF">GOSPT_024_00110</name>
</gene>